<dbReference type="AlphaFoldDB" id="A0A2S1SFA0"/>
<keyword evidence="1" id="KW-0812">Transmembrane</keyword>
<name>A0A2S1SFA0_9FLAO</name>
<evidence type="ECO:0000313" key="3">
    <source>
        <dbReference type="Proteomes" id="UP000244937"/>
    </source>
</evidence>
<keyword evidence="1" id="KW-0472">Membrane</keyword>
<reference evidence="2 3" key="1">
    <citation type="submission" date="2018-05" db="EMBL/GenBank/DDBJ databases">
        <title>Genome sequencing of Flavobacterium sp. HYN0049.</title>
        <authorList>
            <person name="Yi H."/>
            <person name="Baek C."/>
        </authorList>
    </citation>
    <scope>NUCLEOTIDE SEQUENCE [LARGE SCALE GENOMIC DNA]</scope>
    <source>
        <strain evidence="2 3">HYN0049</strain>
    </source>
</reference>
<keyword evidence="3" id="KW-1185">Reference proteome</keyword>
<feature type="transmembrane region" description="Helical" evidence="1">
    <location>
        <begin position="40"/>
        <end position="62"/>
    </location>
</feature>
<organism evidence="2 3">
    <name type="scientific">Flavobacterium pallidum</name>
    <dbReference type="NCBI Taxonomy" id="2172098"/>
    <lineage>
        <taxon>Bacteria</taxon>
        <taxon>Pseudomonadati</taxon>
        <taxon>Bacteroidota</taxon>
        <taxon>Flavobacteriia</taxon>
        <taxon>Flavobacteriales</taxon>
        <taxon>Flavobacteriaceae</taxon>
        <taxon>Flavobacterium</taxon>
    </lineage>
</organism>
<dbReference type="EMBL" id="CP029187">
    <property type="protein sequence ID" value="AWI25083.1"/>
    <property type="molecule type" value="Genomic_DNA"/>
</dbReference>
<sequence>MSNTPKNVPEDKEIDLSQISKKINSGFKNIGTGIFKSIRFFIKNAVIILILFAVGVGLGIFMDSNQKKYNHEIIVLPNFGSSDYLYAKIELINSKISEGDTVFLKKMGLQFPKNISKLKIEPIIDPYNFVRDREENMDLLRLMAENGSIDKVLKDKITSKNYSYHQITFSTKGKATDANTIQPLLAALNDNDYLKIIQKEALENVKQKMQYNEQTINQINALLDNFSNADGKGAKNGNLIYYSEDTQIDEVLKSKYNLVTEQGNRRIELINYQKIIKDISIVSNIETPSSETYVFPVLLIVLFIFGKLFIRFYKRQSLKFKESTAN</sequence>
<evidence type="ECO:0000256" key="1">
    <source>
        <dbReference type="SAM" id="Phobius"/>
    </source>
</evidence>
<proteinExistence type="predicted"/>
<gene>
    <name evidence="2" type="ORF">HYN49_03780</name>
</gene>
<dbReference type="Proteomes" id="UP000244937">
    <property type="component" value="Chromosome"/>
</dbReference>
<protein>
    <submittedName>
        <fullName evidence="2">Uncharacterized protein</fullName>
    </submittedName>
</protein>
<dbReference type="RefSeq" id="WP_108902878.1">
    <property type="nucleotide sequence ID" value="NZ_CP029187.1"/>
</dbReference>
<dbReference type="KEGG" id="fpal:HYN49_03780"/>
<evidence type="ECO:0000313" key="2">
    <source>
        <dbReference type="EMBL" id="AWI25083.1"/>
    </source>
</evidence>
<accession>A0A2S1SFA0</accession>
<dbReference type="OrthoDB" id="1452530at2"/>
<keyword evidence="1" id="KW-1133">Transmembrane helix</keyword>
<feature type="transmembrane region" description="Helical" evidence="1">
    <location>
        <begin position="293"/>
        <end position="313"/>
    </location>
</feature>